<organism evidence="1 2">
    <name type="scientific">Ancylostoma duodenale</name>
    <dbReference type="NCBI Taxonomy" id="51022"/>
    <lineage>
        <taxon>Eukaryota</taxon>
        <taxon>Metazoa</taxon>
        <taxon>Ecdysozoa</taxon>
        <taxon>Nematoda</taxon>
        <taxon>Chromadorea</taxon>
        <taxon>Rhabditida</taxon>
        <taxon>Rhabditina</taxon>
        <taxon>Rhabditomorpha</taxon>
        <taxon>Strongyloidea</taxon>
        <taxon>Ancylostomatidae</taxon>
        <taxon>Ancylostomatinae</taxon>
        <taxon>Ancylostoma</taxon>
    </lineage>
</organism>
<name>A0A0C2GYZ6_9BILA</name>
<reference evidence="1 2" key="1">
    <citation type="submission" date="2013-12" db="EMBL/GenBank/DDBJ databases">
        <title>Draft genome of the parsitic nematode Ancylostoma duodenale.</title>
        <authorList>
            <person name="Mitreva M."/>
        </authorList>
    </citation>
    <scope>NUCLEOTIDE SEQUENCE [LARGE SCALE GENOMIC DNA]</scope>
    <source>
        <strain evidence="1 2">Zhejiang</strain>
    </source>
</reference>
<dbReference type="Proteomes" id="UP000054047">
    <property type="component" value="Unassembled WGS sequence"/>
</dbReference>
<accession>A0A0C2GYZ6</accession>
<dbReference type="EMBL" id="KN726991">
    <property type="protein sequence ID" value="KIH66730.1"/>
    <property type="molecule type" value="Genomic_DNA"/>
</dbReference>
<evidence type="ECO:0000313" key="1">
    <source>
        <dbReference type="EMBL" id="KIH66730.1"/>
    </source>
</evidence>
<gene>
    <name evidence="1" type="ORF">ANCDUO_02942</name>
</gene>
<sequence length="141" mass="15850">MRAPFLAHARHARVFVQLEVGSVSKSFLRSSSGPSYPYPRTHTTLMVVPSSRPIGPEEATSVKKQVTSTICCVLFVALRQWPLNYCSFPPFDCQHFLTACIFPRCHVDLTTEDSNLQTAVAVRQWRCRLRRSSLQGAHATT</sequence>
<dbReference type="AlphaFoldDB" id="A0A0C2GYZ6"/>
<dbReference type="OrthoDB" id="10590827at2759"/>
<proteinExistence type="predicted"/>
<evidence type="ECO:0000313" key="2">
    <source>
        <dbReference type="Proteomes" id="UP000054047"/>
    </source>
</evidence>
<protein>
    <submittedName>
        <fullName evidence="1">Uncharacterized protein</fullName>
    </submittedName>
</protein>
<keyword evidence="2" id="KW-1185">Reference proteome</keyword>